<dbReference type="GO" id="GO:0008201">
    <property type="term" value="F:heparin binding"/>
    <property type="evidence" value="ECO:0007669"/>
    <property type="project" value="TreeGrafter"/>
</dbReference>
<dbReference type="InterPro" id="IPR043184">
    <property type="entry name" value="ECM2"/>
</dbReference>
<dbReference type="GO" id="GO:0010811">
    <property type="term" value="P:positive regulation of cell-substrate adhesion"/>
    <property type="evidence" value="ECO:0007669"/>
    <property type="project" value="TreeGrafter"/>
</dbReference>
<dbReference type="Proteomes" id="UP000694397">
    <property type="component" value="Chromosome 22"/>
</dbReference>
<dbReference type="AlphaFoldDB" id="A0A8C9RIT4"/>
<dbReference type="PROSITE" id="PS51450">
    <property type="entry name" value="LRR"/>
    <property type="match status" value="2"/>
</dbReference>
<dbReference type="PANTHER" id="PTHR46544:SF2">
    <property type="entry name" value="EXTRACELLULAR MATRIX PROTEIN 2-RELATED"/>
    <property type="match status" value="1"/>
</dbReference>
<evidence type="ECO:0000313" key="4">
    <source>
        <dbReference type="Ensembl" id="ENSSFOP00015016748.2"/>
    </source>
</evidence>
<dbReference type="OrthoDB" id="676979at2759"/>
<dbReference type="InterPro" id="IPR001611">
    <property type="entry name" value="Leu-rich_rpt"/>
</dbReference>
<dbReference type="GO" id="GO:0031012">
    <property type="term" value="C:extracellular matrix"/>
    <property type="evidence" value="ECO:0007669"/>
    <property type="project" value="TreeGrafter"/>
</dbReference>
<reference evidence="4 5" key="1">
    <citation type="submission" date="2019-04" db="EMBL/GenBank/DDBJ databases">
        <authorList>
            <consortium name="Wellcome Sanger Institute Data Sharing"/>
        </authorList>
    </citation>
    <scope>NUCLEOTIDE SEQUENCE [LARGE SCALE GENOMIC DNA]</scope>
</reference>
<dbReference type="FunFam" id="3.80.10.10:FF:000284">
    <property type="entry name" value="extracellular matrix protein 2 isoform X1"/>
    <property type="match status" value="1"/>
</dbReference>
<evidence type="ECO:0000256" key="2">
    <source>
        <dbReference type="ARBA" id="ARBA00022737"/>
    </source>
</evidence>
<reference evidence="4" key="3">
    <citation type="submission" date="2025-09" db="UniProtKB">
        <authorList>
            <consortium name="Ensembl"/>
        </authorList>
    </citation>
    <scope>IDENTIFICATION</scope>
</reference>
<dbReference type="GeneTree" id="ENSGT00940000164248"/>
<dbReference type="SUPFAM" id="SSF52047">
    <property type="entry name" value="RNI-like"/>
    <property type="match status" value="1"/>
</dbReference>
<dbReference type="GO" id="GO:0070052">
    <property type="term" value="F:collagen V binding"/>
    <property type="evidence" value="ECO:0007669"/>
    <property type="project" value="TreeGrafter"/>
</dbReference>
<dbReference type="Pfam" id="PF13516">
    <property type="entry name" value="LRR_6"/>
    <property type="match status" value="1"/>
</dbReference>
<organism evidence="4 5">
    <name type="scientific">Scleropages formosus</name>
    <name type="common">Asian bonytongue</name>
    <name type="synonym">Osteoglossum formosum</name>
    <dbReference type="NCBI Taxonomy" id="113540"/>
    <lineage>
        <taxon>Eukaryota</taxon>
        <taxon>Metazoa</taxon>
        <taxon>Chordata</taxon>
        <taxon>Craniata</taxon>
        <taxon>Vertebrata</taxon>
        <taxon>Euteleostomi</taxon>
        <taxon>Actinopterygii</taxon>
        <taxon>Neopterygii</taxon>
        <taxon>Teleostei</taxon>
        <taxon>Osteoglossocephala</taxon>
        <taxon>Osteoglossomorpha</taxon>
        <taxon>Osteoglossiformes</taxon>
        <taxon>Osteoglossidae</taxon>
        <taxon>Scleropages</taxon>
    </lineage>
</organism>
<protein>
    <submittedName>
        <fullName evidence="4">Si:dkey-32e6.6</fullName>
    </submittedName>
</protein>
<keyword evidence="1" id="KW-0433">Leucine-rich repeat</keyword>
<dbReference type="Gene3D" id="2.10.70.10">
    <property type="entry name" value="Complement Module, domain 1"/>
    <property type="match status" value="1"/>
</dbReference>
<dbReference type="PANTHER" id="PTHR46544">
    <property type="entry name" value="EXTRACELLULAR MATRIX PROTEIN 2-RELATED"/>
    <property type="match status" value="1"/>
</dbReference>
<evidence type="ECO:0000256" key="1">
    <source>
        <dbReference type="ARBA" id="ARBA00022614"/>
    </source>
</evidence>
<dbReference type="InterPro" id="IPR003591">
    <property type="entry name" value="Leu-rich_rpt_typical-subtyp"/>
</dbReference>
<dbReference type="InterPro" id="IPR032675">
    <property type="entry name" value="LRR_dom_sf"/>
</dbReference>
<dbReference type="Pfam" id="PF00560">
    <property type="entry name" value="LRR_1"/>
    <property type="match status" value="1"/>
</dbReference>
<keyword evidence="2" id="KW-0677">Repeat</keyword>
<evidence type="ECO:0000256" key="3">
    <source>
        <dbReference type="SAM" id="MobiDB-lite"/>
    </source>
</evidence>
<dbReference type="Ensembl" id="ENSSFOT00015016937.2">
    <property type="protein sequence ID" value="ENSSFOP00015016748.2"/>
    <property type="gene ID" value="ENSSFOG00015010789.2"/>
</dbReference>
<feature type="region of interest" description="Disordered" evidence="3">
    <location>
        <begin position="20"/>
        <end position="46"/>
    </location>
</feature>
<keyword evidence="5" id="KW-1185">Reference proteome</keyword>
<dbReference type="GO" id="GO:0030198">
    <property type="term" value="P:extracellular matrix organization"/>
    <property type="evidence" value="ECO:0007669"/>
    <property type="project" value="TreeGrafter"/>
</dbReference>
<dbReference type="SMART" id="SM00364">
    <property type="entry name" value="LRR_BAC"/>
    <property type="match status" value="4"/>
</dbReference>
<evidence type="ECO:0000313" key="5">
    <source>
        <dbReference type="Proteomes" id="UP000694397"/>
    </source>
</evidence>
<dbReference type="Pfam" id="PF13855">
    <property type="entry name" value="LRR_8"/>
    <property type="match status" value="2"/>
</dbReference>
<dbReference type="SUPFAM" id="SSF57603">
    <property type="entry name" value="FnI-like domain"/>
    <property type="match status" value="1"/>
</dbReference>
<name>A0A8C9RIT4_SCLFO</name>
<reference evidence="4" key="2">
    <citation type="submission" date="2025-08" db="UniProtKB">
        <authorList>
            <consortium name="Ensembl"/>
        </authorList>
    </citation>
    <scope>IDENTIFICATION</scope>
</reference>
<sequence length="459" mass="50695">MYAIALCLCASALAASTERESLSGRPRMRGSGMPTPDRNPHSGDSRRCQVNGISLFEGAMWSPEPCSTCRCQRGAADCTSTPCSGIGTETVTLAYGMVKCLRILHNLLIKCKQFTVTTSSSNNKISTIPFRGLAGLPNLEWLDLSQNKLGDSSLSPDLFQNVTNLKKLNLDGNSLTRIPLLPPSLEELKINNNKISALTPHSFEGLSKLLTLELRGNRFHEGNVSPLTFSPLRRTVYLRLDGDLFRELPSGACLHPFRSVGSELRLSKNRSENVRGGILNKCPQLHTLDLGHNRIQEDHIAPRAWIHSGMLQALDISYNKLAQVPSFLPTALRQLILHHNKIFGHLHPGLESLHLSHNQLSEEGVHAVSFLGLQHSLLGVILGIIKRTVLLFVSLLYRDVTLDSICDTRVLENSSLVSVHPERNLINRDLIPPSIFSFIETSHNIILQPQAHEEEAGQP</sequence>
<proteinExistence type="predicted"/>
<accession>A0A8C9RIT4</accession>
<dbReference type="Gene3D" id="3.80.10.10">
    <property type="entry name" value="Ribonuclease Inhibitor"/>
    <property type="match status" value="2"/>
</dbReference>
<dbReference type="SMART" id="SM00369">
    <property type="entry name" value="LRR_TYP"/>
    <property type="match status" value="7"/>
</dbReference>